<protein>
    <submittedName>
        <fullName evidence="1">Uncharacterized protein</fullName>
    </submittedName>
</protein>
<dbReference type="OrthoDB" id="69345at2157"/>
<dbReference type="eggNOG" id="arCOG04872">
    <property type="taxonomic scope" value="Archaea"/>
</dbReference>
<organism evidence="1 2">
    <name type="scientific">Methanocaldococcus fervens (strain DSM 4213 / JCM 15782 / AG86)</name>
    <name type="common">Methanococcus fervens</name>
    <dbReference type="NCBI Taxonomy" id="573064"/>
    <lineage>
        <taxon>Archaea</taxon>
        <taxon>Methanobacteriati</taxon>
        <taxon>Methanobacteriota</taxon>
        <taxon>Methanomada group</taxon>
        <taxon>Methanococci</taxon>
        <taxon>Methanococcales</taxon>
        <taxon>Methanocaldococcaceae</taxon>
        <taxon>Methanocaldococcus</taxon>
    </lineage>
</organism>
<dbReference type="InterPro" id="IPR016736">
    <property type="entry name" value="MJ1481-like"/>
</dbReference>
<name>C7P9M9_METFA</name>
<accession>C7P9M9</accession>
<proteinExistence type="predicted"/>
<dbReference type="Pfam" id="PF09873">
    <property type="entry name" value="SepCysE"/>
    <property type="match status" value="1"/>
</dbReference>
<reference evidence="1" key="1">
    <citation type="submission" date="2009-08" db="EMBL/GenBank/DDBJ databases">
        <title>Complete sequence of chromosome of Methanocaldococcus fervens AG86.</title>
        <authorList>
            <consortium name="US DOE Joint Genome Institute"/>
            <person name="Lucas S."/>
            <person name="Copeland A."/>
            <person name="Lapidus A."/>
            <person name="Glavina del Rio T."/>
            <person name="Tice H."/>
            <person name="Bruce D."/>
            <person name="Goodwin L."/>
            <person name="Pitluck S."/>
            <person name="Chertkov O."/>
            <person name="Detter J.C."/>
            <person name="Han C."/>
            <person name="Tapia R."/>
            <person name="Larimer F."/>
            <person name="Land M."/>
            <person name="Hauser L."/>
            <person name="Kyrpides N."/>
            <person name="Ovchinnikova G."/>
            <person name="Lupa-Sieprawska M."/>
            <person name="Whitman W.B."/>
        </authorList>
    </citation>
    <scope>NUCLEOTIDE SEQUENCE [LARGE SCALE GENOMIC DNA]</scope>
    <source>
        <strain evidence="1">AG86</strain>
    </source>
</reference>
<evidence type="ECO:0000313" key="2">
    <source>
        <dbReference type="Proteomes" id="UP000001495"/>
    </source>
</evidence>
<dbReference type="HOGENOM" id="CLU_108341_0_0_2"/>
<dbReference type="AlphaFoldDB" id="C7P9M9"/>
<evidence type="ECO:0000313" key="1">
    <source>
        <dbReference type="EMBL" id="ACV25261.1"/>
    </source>
</evidence>
<sequence>MRVEYSKELIRKGISTISQLKKAKVKVEKTEGKKKISYRDAKPGKIDINEFKKAVYLLIEADDFLYKKAPKHELNEEEAKEFCKLIIKCQEHLNRLLANFGFEFEEKEISENALYIVSNKKLFKKLKNKNPNLKVVCTEGMLDIEDMKAIGIPEKALEGLKKKVEIARKNVERFINKYNPEKIFVVVEDDKDELLYLRAKQLYNAEKLNADEILS</sequence>
<dbReference type="EMBL" id="CP001696">
    <property type="protein sequence ID" value="ACV25261.1"/>
    <property type="molecule type" value="Genomic_DNA"/>
</dbReference>
<keyword evidence="2" id="KW-1185">Reference proteome</keyword>
<gene>
    <name evidence="1" type="ordered locus">Mefer_1457</name>
</gene>
<dbReference type="RefSeq" id="WP_015791994.1">
    <property type="nucleotide sequence ID" value="NC_013156.1"/>
</dbReference>
<dbReference type="GeneID" id="8366163"/>
<dbReference type="Proteomes" id="UP000001495">
    <property type="component" value="Chromosome"/>
</dbReference>
<dbReference type="KEGG" id="mfe:Mefer_1457"/>
<dbReference type="STRING" id="573064.Mefer_1457"/>